<feature type="region of interest" description="Disordered" evidence="6">
    <location>
        <begin position="61"/>
        <end position="85"/>
    </location>
</feature>
<dbReference type="InterPro" id="IPR007867">
    <property type="entry name" value="GMC_OxRtase_C"/>
</dbReference>
<dbReference type="RefSeq" id="WP_152869254.1">
    <property type="nucleotide sequence ID" value="NZ_VMNX01000293.1"/>
</dbReference>
<protein>
    <recommendedName>
        <fullName evidence="7">Glucose-methanol-choline oxidoreductase C-terminal domain-containing protein</fullName>
    </recommendedName>
</protein>
<comment type="caution">
    <text evidence="8">The sequence shown here is derived from an EMBL/GenBank/DDBJ whole genome shotgun (WGS) entry which is preliminary data.</text>
</comment>
<dbReference type="InterPro" id="IPR051473">
    <property type="entry name" value="P2Ox-like"/>
</dbReference>
<dbReference type="PANTHER" id="PTHR42784:SF1">
    <property type="entry name" value="PYRANOSE 2-OXIDASE"/>
    <property type="match status" value="1"/>
</dbReference>
<comment type="similarity">
    <text evidence="2">Belongs to the GMC oxidoreductase family.</text>
</comment>
<keyword evidence="4" id="KW-0274">FAD</keyword>
<reference evidence="8 9" key="1">
    <citation type="submission" date="2019-09" db="EMBL/GenBank/DDBJ databases">
        <authorList>
            <person name="Duangmal K."/>
            <person name="Teo W.F.A."/>
            <person name="Lipun K."/>
        </authorList>
    </citation>
    <scope>NUCLEOTIDE SEQUENCE [LARGE SCALE GENOMIC DNA]</scope>
    <source>
        <strain evidence="8 9">K1PN6</strain>
    </source>
</reference>
<evidence type="ECO:0000256" key="2">
    <source>
        <dbReference type="ARBA" id="ARBA00010790"/>
    </source>
</evidence>
<dbReference type="AlphaFoldDB" id="A0A5N8X5E6"/>
<dbReference type="InterPro" id="IPR036188">
    <property type="entry name" value="FAD/NAD-bd_sf"/>
</dbReference>
<evidence type="ECO:0000256" key="5">
    <source>
        <dbReference type="ARBA" id="ARBA00023002"/>
    </source>
</evidence>
<proteinExistence type="inferred from homology"/>
<evidence type="ECO:0000256" key="6">
    <source>
        <dbReference type="SAM" id="MobiDB-lite"/>
    </source>
</evidence>
<dbReference type="Gene3D" id="3.50.50.60">
    <property type="entry name" value="FAD/NAD(P)-binding domain"/>
    <property type="match status" value="2"/>
</dbReference>
<dbReference type="Pfam" id="PF05199">
    <property type="entry name" value="GMC_oxred_C"/>
    <property type="match status" value="1"/>
</dbReference>
<evidence type="ECO:0000313" key="8">
    <source>
        <dbReference type="EMBL" id="MPY54592.1"/>
    </source>
</evidence>
<evidence type="ECO:0000256" key="4">
    <source>
        <dbReference type="ARBA" id="ARBA00022827"/>
    </source>
</evidence>
<evidence type="ECO:0000259" key="7">
    <source>
        <dbReference type="Pfam" id="PF05199"/>
    </source>
</evidence>
<dbReference type="PANTHER" id="PTHR42784">
    <property type="entry name" value="PYRANOSE 2-OXIDASE"/>
    <property type="match status" value="1"/>
</dbReference>
<accession>A0A5N8X5E6</accession>
<organism evidence="8 9">
    <name type="scientific">Streptomyces acidicola</name>
    <dbReference type="NCBI Taxonomy" id="2596892"/>
    <lineage>
        <taxon>Bacteria</taxon>
        <taxon>Bacillati</taxon>
        <taxon>Actinomycetota</taxon>
        <taxon>Actinomycetes</taxon>
        <taxon>Kitasatosporales</taxon>
        <taxon>Streptomycetaceae</taxon>
        <taxon>Streptomyces</taxon>
    </lineage>
</organism>
<dbReference type="Proteomes" id="UP000373149">
    <property type="component" value="Unassembled WGS sequence"/>
</dbReference>
<evidence type="ECO:0000313" key="9">
    <source>
        <dbReference type="Proteomes" id="UP000373149"/>
    </source>
</evidence>
<feature type="domain" description="Glucose-methanol-choline oxidoreductase C-terminal" evidence="7">
    <location>
        <begin position="388"/>
        <end position="498"/>
    </location>
</feature>
<keyword evidence="5" id="KW-0560">Oxidoreductase</keyword>
<keyword evidence="3" id="KW-0285">Flavoprotein</keyword>
<keyword evidence="9" id="KW-1185">Reference proteome</keyword>
<name>A0A5N8X5E6_9ACTN</name>
<dbReference type="SUPFAM" id="SSF54373">
    <property type="entry name" value="FAD-linked reductases, C-terminal domain"/>
    <property type="match status" value="1"/>
</dbReference>
<dbReference type="EMBL" id="VMNX01000293">
    <property type="protein sequence ID" value="MPY54592.1"/>
    <property type="molecule type" value="Genomic_DNA"/>
</dbReference>
<comment type="cofactor">
    <cofactor evidence="1">
        <name>FAD</name>
        <dbReference type="ChEBI" id="CHEBI:57692"/>
    </cofactor>
</comment>
<dbReference type="GO" id="GO:0016614">
    <property type="term" value="F:oxidoreductase activity, acting on CH-OH group of donors"/>
    <property type="evidence" value="ECO:0007669"/>
    <property type="project" value="InterPro"/>
</dbReference>
<evidence type="ECO:0000256" key="1">
    <source>
        <dbReference type="ARBA" id="ARBA00001974"/>
    </source>
</evidence>
<gene>
    <name evidence="8" type="ORF">FPZ41_40980</name>
</gene>
<dbReference type="SUPFAM" id="SSF51905">
    <property type="entry name" value="FAD/NAD(P)-binding domain"/>
    <property type="match status" value="1"/>
</dbReference>
<sequence length="512" mass="54265">MSCPELPPTVDLLVVGSGPVGSAVARRVYDAVPHARILMADLGPRLTGQAGLHLGNLPAPERAAAQARSQGRDPETAPGEDGALVKKYADRGTHLLRPRRDDEPEQFAMPAAVMSSNIGGMGVHWACTAPRPLDSERLPLLPGDDLDAALSVAEHLLSVTRDAYPATEAGDLVLKTLGRLFDGDYPVGRGVGTMPLACTPRPGRRPLWAGPDTVLGPLAHAGATAGDGRFRIADETMCRRLLFSGRMVTGALLEHLPTGTEFAVRASAVAVCADALRTPQLLWASGIRPDALGRYLNDQPKTVSSVHVKDGPTAGLAARGTVEFGGDIRDLETGRFWVPFADPGRRNHGQVMTIDTSPLEGVDPALFVGMVWYGAKEIRAEDRIEFSTSEADAYDMPDMTVHYDLTARDLTGAEQARADQEAVAEALGGEFLERPELFPAGSSKHYQGTVRMGPVDDGTSVCDTDSRVWGFDNLYVGGNGVIPTATAVNPTLYSVALAVRAAASISARLIGV</sequence>
<evidence type="ECO:0000256" key="3">
    <source>
        <dbReference type="ARBA" id="ARBA00022630"/>
    </source>
</evidence>